<keyword evidence="1" id="KW-0808">Transferase</keyword>
<evidence type="ECO:0000256" key="3">
    <source>
        <dbReference type="SAM" id="MobiDB-lite"/>
    </source>
</evidence>
<reference evidence="5" key="1">
    <citation type="journal article" date="2013" name="Genetics">
        <title>The draft genome and transcriptome of Panagrellus redivivus are shaped by the harsh demands of a free-living lifestyle.</title>
        <authorList>
            <person name="Srinivasan J."/>
            <person name="Dillman A.R."/>
            <person name="Macchietto M.G."/>
            <person name="Heikkinen L."/>
            <person name="Lakso M."/>
            <person name="Fracchia K.M."/>
            <person name="Antoshechkin I."/>
            <person name="Mortazavi A."/>
            <person name="Wong G."/>
            <person name="Sternberg P.W."/>
        </authorList>
    </citation>
    <scope>NUCLEOTIDE SEQUENCE [LARGE SCALE GENOMIC DNA]</scope>
    <source>
        <strain evidence="5">MT8872</strain>
    </source>
</reference>
<name>A0A7E4ZW08_PANRE</name>
<dbReference type="SMART" id="SM00212">
    <property type="entry name" value="UBCc"/>
    <property type="match status" value="1"/>
</dbReference>
<dbReference type="GO" id="GO:0016740">
    <property type="term" value="F:transferase activity"/>
    <property type="evidence" value="ECO:0007669"/>
    <property type="project" value="UniProtKB-KW"/>
</dbReference>
<dbReference type="PANTHER" id="PTHR46116">
    <property type="entry name" value="(E3-INDEPENDENT) E2 UBIQUITIN-CONJUGATING ENZYME"/>
    <property type="match status" value="1"/>
</dbReference>
<feature type="region of interest" description="Disordered" evidence="3">
    <location>
        <begin position="252"/>
        <end position="279"/>
    </location>
</feature>
<evidence type="ECO:0000313" key="6">
    <source>
        <dbReference type="WBParaSite" id="Pan_g20934.t1"/>
    </source>
</evidence>
<evidence type="ECO:0000256" key="2">
    <source>
        <dbReference type="ARBA" id="ARBA00022786"/>
    </source>
</evidence>
<dbReference type="GO" id="GO:0043066">
    <property type="term" value="P:negative regulation of apoptotic process"/>
    <property type="evidence" value="ECO:0007669"/>
    <property type="project" value="TreeGrafter"/>
</dbReference>
<evidence type="ECO:0000259" key="4">
    <source>
        <dbReference type="PROSITE" id="PS50127"/>
    </source>
</evidence>
<dbReference type="AlphaFoldDB" id="A0A7E4ZW08"/>
<dbReference type="PANTHER" id="PTHR46116:SF39">
    <property type="entry name" value="BACULOVIRAL IAP REPEAT-CONTAINING PROTEIN 6"/>
    <property type="match status" value="1"/>
</dbReference>
<dbReference type="InterPro" id="IPR000608">
    <property type="entry name" value="UBC"/>
</dbReference>
<feature type="region of interest" description="Disordered" evidence="3">
    <location>
        <begin position="460"/>
        <end position="487"/>
    </location>
</feature>
<dbReference type="GO" id="GO:0005634">
    <property type="term" value="C:nucleus"/>
    <property type="evidence" value="ECO:0007669"/>
    <property type="project" value="TreeGrafter"/>
</dbReference>
<proteinExistence type="predicted"/>
<dbReference type="SUPFAM" id="SSF54495">
    <property type="entry name" value="UBC-like"/>
    <property type="match status" value="1"/>
</dbReference>
<dbReference type="Pfam" id="PF00179">
    <property type="entry name" value="UQ_con"/>
    <property type="match status" value="1"/>
</dbReference>
<keyword evidence="5" id="KW-1185">Reference proteome</keyword>
<organism evidence="5 6">
    <name type="scientific">Panagrellus redivivus</name>
    <name type="common">Microworm</name>
    <dbReference type="NCBI Taxonomy" id="6233"/>
    <lineage>
        <taxon>Eukaryota</taxon>
        <taxon>Metazoa</taxon>
        <taxon>Ecdysozoa</taxon>
        <taxon>Nematoda</taxon>
        <taxon>Chromadorea</taxon>
        <taxon>Rhabditida</taxon>
        <taxon>Tylenchina</taxon>
        <taxon>Panagrolaimomorpha</taxon>
        <taxon>Panagrolaimoidea</taxon>
        <taxon>Panagrolaimidae</taxon>
        <taxon>Panagrellus</taxon>
    </lineage>
</organism>
<dbReference type="GO" id="GO:0004869">
    <property type="term" value="F:cysteine-type endopeptidase inhibitor activity"/>
    <property type="evidence" value="ECO:0007669"/>
    <property type="project" value="TreeGrafter"/>
</dbReference>
<feature type="compositionally biased region" description="Low complexity" evidence="3">
    <location>
        <begin position="794"/>
        <end position="822"/>
    </location>
</feature>
<evidence type="ECO:0000256" key="1">
    <source>
        <dbReference type="ARBA" id="ARBA00022679"/>
    </source>
</evidence>
<sequence length="822" mass="91628">MSHIPHRQELALLRIDSFIFSPKIVCYYVFIKLGATVEVICFHFNEKFARSGLSPRIDHRNDYRSNCWTHPATTIKIHFFRRCFPHRRGDAASASTASIDHYVDPTTSKAAAAATAAEAVAAASAAGVNTGIGLSQFESSRLRILALVTGSKQVVISTGRAITRVVMGNTISTANSPEQHEDVESICERLNHLIEIKPWRMSDMMKIIGILGEATPEMKIQFYNAGVIDRLCKTLRSANNVEGIRANTAIGKRKRNSPSAGDAAMIPPARRGVGYGRGSTKSQWDIERTVEERIAQEEHLMWLLCALNTFLWGDTLRLAGVNAESLSNIGLVNHPHIIDGIEQMIIDTGVFQLLEYNLNNDSIFDVSQHLDFYQSLIELTAGLSLLPKLLPHLVVPKDGDSRSIAKELVPKFRDGLNAYINNTRLPVSPDFTLVDFVNRINDLSDLVLFCARKYESELPPERRIKTAHPRSREASATASTSSASSGPQTVEMIYQNGLRALQLRQWRLVDEHGLPIYSNNFKKDIKAINPASNSNRDRSRRVAKELASMSSALPLTLSSSIFVAMDESRVDVLKVLITGPDDTPYQNGCFEFDVFFPSAYPNCPVKCQFLTTGRGTVRFNPNLYADGKVCLSILGTWEGRPEEKWNPLCTCLQVLISIQALILVKHPYFNEPGFERQQDSAKGDELSRKYNINIEHATLVHAMYEQLMNPPVYFEDIIRRHFWVKREEIIKQAEKWIADATRNVPAAELNEYEGHIPAISRLTNKKFQTGPDSAVRKLIHELRNMQNPFPAERPPTAAAPVVPTSPSATPSAPIASTSTGKA</sequence>
<accession>A0A7E4ZW08</accession>
<keyword evidence="2" id="KW-0833">Ubl conjugation pathway</keyword>
<feature type="domain" description="UBC core" evidence="4">
    <location>
        <begin position="537"/>
        <end position="703"/>
    </location>
</feature>
<dbReference type="PROSITE" id="PS50127">
    <property type="entry name" value="UBC_2"/>
    <property type="match status" value="1"/>
</dbReference>
<dbReference type="Gene3D" id="3.10.110.10">
    <property type="entry name" value="Ubiquitin Conjugating Enzyme"/>
    <property type="match status" value="1"/>
</dbReference>
<protein>
    <submittedName>
        <fullName evidence="6">UBC core domain-containing protein</fullName>
    </submittedName>
</protein>
<dbReference type="WBParaSite" id="Pan_g20934.t1">
    <property type="protein sequence ID" value="Pan_g20934.t1"/>
    <property type="gene ID" value="Pan_g20934"/>
</dbReference>
<evidence type="ECO:0000313" key="5">
    <source>
        <dbReference type="Proteomes" id="UP000492821"/>
    </source>
</evidence>
<dbReference type="InterPro" id="IPR016135">
    <property type="entry name" value="UBQ-conjugating_enzyme/RWD"/>
</dbReference>
<feature type="region of interest" description="Disordered" evidence="3">
    <location>
        <begin position="787"/>
        <end position="822"/>
    </location>
</feature>
<reference evidence="6" key="2">
    <citation type="submission" date="2020-10" db="UniProtKB">
        <authorList>
            <consortium name="WormBaseParasite"/>
        </authorList>
    </citation>
    <scope>IDENTIFICATION</scope>
</reference>
<feature type="compositionally biased region" description="Low complexity" evidence="3">
    <location>
        <begin position="474"/>
        <end position="485"/>
    </location>
</feature>
<dbReference type="CDD" id="cd23810">
    <property type="entry name" value="UBCc_BIRC6"/>
    <property type="match status" value="1"/>
</dbReference>
<dbReference type="Proteomes" id="UP000492821">
    <property type="component" value="Unassembled WGS sequence"/>
</dbReference>